<dbReference type="PANTHER" id="PTHR36573">
    <property type="entry name" value="INTERMEMBRANE PHOSPHOLIPID TRANSPORT SYSTEM BINDING PROTEIN MLAC"/>
    <property type="match status" value="1"/>
</dbReference>
<evidence type="ECO:0000313" key="2">
    <source>
        <dbReference type="EMBL" id="SFD02314.1"/>
    </source>
</evidence>
<accession>A0A1I1NXA8</accession>
<dbReference type="PROSITE" id="PS51318">
    <property type="entry name" value="TAT"/>
    <property type="match status" value="1"/>
</dbReference>
<keyword evidence="1" id="KW-0732">Signal</keyword>
<proteinExistence type="predicted"/>
<dbReference type="Gene3D" id="3.10.450.710">
    <property type="entry name" value="Tgt2/MlaC"/>
    <property type="match status" value="1"/>
</dbReference>
<dbReference type="InterPro" id="IPR042245">
    <property type="entry name" value="Tgt2/MlaC_sf"/>
</dbReference>
<dbReference type="OrthoDB" id="7839352at2"/>
<dbReference type="EMBL" id="FOLG01000013">
    <property type="protein sequence ID" value="SFD02314.1"/>
    <property type="molecule type" value="Genomic_DNA"/>
</dbReference>
<protein>
    <submittedName>
        <fullName evidence="2">Phospholipid transport system substrate-binding protein</fullName>
    </submittedName>
</protein>
<gene>
    <name evidence="2" type="ORF">SAMN04488094_11376</name>
</gene>
<name>A0A1I1NXA8_9RHOB</name>
<dbReference type="InterPro" id="IPR006311">
    <property type="entry name" value="TAT_signal"/>
</dbReference>
<dbReference type="STRING" id="441112.SAMN04488094_11376"/>
<organism evidence="2 3">
    <name type="scientific">Tropicimonas isoalkanivorans</name>
    <dbReference type="NCBI Taxonomy" id="441112"/>
    <lineage>
        <taxon>Bacteria</taxon>
        <taxon>Pseudomonadati</taxon>
        <taxon>Pseudomonadota</taxon>
        <taxon>Alphaproteobacteria</taxon>
        <taxon>Rhodobacterales</taxon>
        <taxon>Roseobacteraceae</taxon>
        <taxon>Tropicimonas</taxon>
    </lineage>
</organism>
<sequence>MVTNVTTSNDISRRTVLGLLLGGVALAVLPASKAHAMSTADAQGLVNALVNDINKVIASGKSESAMYREFEKIFLRYADVPTIAQYSLGSAARSASRAQLNAYTKAFTGYISRKYGKRFREFIGGRLEVTGAKPVKSFVEVSTTAHLRGEDPFAVTFLVSDRSGKSKFFNLFIEGVNMLLTERTEIGSMLDRRGGNIDALTRDLQSMS</sequence>
<dbReference type="InterPro" id="IPR008869">
    <property type="entry name" value="MlaC/ttg2D"/>
</dbReference>
<dbReference type="PANTHER" id="PTHR36573:SF1">
    <property type="entry name" value="INTERMEMBRANE PHOSPHOLIPID TRANSPORT SYSTEM BINDING PROTEIN MLAC"/>
    <property type="match status" value="1"/>
</dbReference>
<dbReference type="Proteomes" id="UP000198728">
    <property type="component" value="Unassembled WGS sequence"/>
</dbReference>
<dbReference type="Pfam" id="PF05494">
    <property type="entry name" value="MlaC"/>
    <property type="match status" value="1"/>
</dbReference>
<feature type="chain" id="PRO_5011732924" evidence="1">
    <location>
        <begin position="37"/>
        <end position="208"/>
    </location>
</feature>
<feature type="signal peptide" evidence="1">
    <location>
        <begin position="1"/>
        <end position="36"/>
    </location>
</feature>
<dbReference type="AlphaFoldDB" id="A0A1I1NXA8"/>
<evidence type="ECO:0000256" key="1">
    <source>
        <dbReference type="SAM" id="SignalP"/>
    </source>
</evidence>
<reference evidence="2 3" key="1">
    <citation type="submission" date="2016-10" db="EMBL/GenBank/DDBJ databases">
        <authorList>
            <person name="de Groot N.N."/>
        </authorList>
    </citation>
    <scope>NUCLEOTIDE SEQUENCE [LARGE SCALE GENOMIC DNA]</scope>
    <source>
        <strain evidence="2 3">DSM 19548</strain>
    </source>
</reference>
<keyword evidence="3" id="KW-1185">Reference proteome</keyword>
<evidence type="ECO:0000313" key="3">
    <source>
        <dbReference type="Proteomes" id="UP000198728"/>
    </source>
</evidence>